<dbReference type="EMBL" id="KV878209">
    <property type="protein sequence ID" value="OJJ40397.1"/>
    <property type="molecule type" value="Genomic_DNA"/>
</dbReference>
<reference evidence="2" key="1">
    <citation type="journal article" date="2017" name="Genome Biol.">
        <title>Comparative genomics reveals high biological diversity and specific adaptations in the industrially and medically important fungal genus Aspergillus.</title>
        <authorList>
            <person name="de Vries R.P."/>
            <person name="Riley R."/>
            <person name="Wiebenga A."/>
            <person name="Aguilar-Osorio G."/>
            <person name="Amillis S."/>
            <person name="Uchima C.A."/>
            <person name="Anderluh G."/>
            <person name="Asadollahi M."/>
            <person name="Askin M."/>
            <person name="Barry K."/>
            <person name="Battaglia E."/>
            <person name="Bayram O."/>
            <person name="Benocci T."/>
            <person name="Braus-Stromeyer S.A."/>
            <person name="Caldana C."/>
            <person name="Canovas D."/>
            <person name="Cerqueira G.C."/>
            <person name="Chen F."/>
            <person name="Chen W."/>
            <person name="Choi C."/>
            <person name="Clum A."/>
            <person name="Dos Santos R.A."/>
            <person name="Damasio A.R."/>
            <person name="Diallinas G."/>
            <person name="Emri T."/>
            <person name="Fekete E."/>
            <person name="Flipphi M."/>
            <person name="Freyberg S."/>
            <person name="Gallo A."/>
            <person name="Gournas C."/>
            <person name="Habgood R."/>
            <person name="Hainaut M."/>
            <person name="Harispe M.L."/>
            <person name="Henrissat B."/>
            <person name="Hilden K.S."/>
            <person name="Hope R."/>
            <person name="Hossain A."/>
            <person name="Karabika E."/>
            <person name="Karaffa L."/>
            <person name="Karanyi Z."/>
            <person name="Krasevec N."/>
            <person name="Kuo A."/>
            <person name="Kusch H."/>
            <person name="LaButti K."/>
            <person name="Lagendijk E.L."/>
            <person name="Lapidus A."/>
            <person name="Levasseur A."/>
            <person name="Lindquist E."/>
            <person name="Lipzen A."/>
            <person name="Logrieco A.F."/>
            <person name="MacCabe A."/>
            <person name="Maekelae M.R."/>
            <person name="Malavazi I."/>
            <person name="Melin P."/>
            <person name="Meyer V."/>
            <person name="Mielnichuk N."/>
            <person name="Miskei M."/>
            <person name="Molnar A.P."/>
            <person name="Mule G."/>
            <person name="Ngan C.Y."/>
            <person name="Orejas M."/>
            <person name="Orosz E."/>
            <person name="Ouedraogo J.P."/>
            <person name="Overkamp K.M."/>
            <person name="Park H.-S."/>
            <person name="Perrone G."/>
            <person name="Piumi F."/>
            <person name="Punt P.J."/>
            <person name="Ram A.F."/>
            <person name="Ramon A."/>
            <person name="Rauscher S."/>
            <person name="Record E."/>
            <person name="Riano-Pachon D.M."/>
            <person name="Robert V."/>
            <person name="Roehrig J."/>
            <person name="Ruller R."/>
            <person name="Salamov A."/>
            <person name="Salih N.S."/>
            <person name="Samson R.A."/>
            <person name="Sandor E."/>
            <person name="Sanguinetti M."/>
            <person name="Schuetze T."/>
            <person name="Sepcic K."/>
            <person name="Shelest E."/>
            <person name="Sherlock G."/>
            <person name="Sophianopoulou V."/>
            <person name="Squina F.M."/>
            <person name="Sun H."/>
            <person name="Susca A."/>
            <person name="Todd R.B."/>
            <person name="Tsang A."/>
            <person name="Unkles S.E."/>
            <person name="van de Wiele N."/>
            <person name="van Rossen-Uffink D."/>
            <person name="Oliveira J.V."/>
            <person name="Vesth T.C."/>
            <person name="Visser J."/>
            <person name="Yu J.-H."/>
            <person name="Zhou M."/>
            <person name="Andersen M.R."/>
            <person name="Archer D.B."/>
            <person name="Baker S.E."/>
            <person name="Benoit I."/>
            <person name="Brakhage A.A."/>
            <person name="Braus G.H."/>
            <person name="Fischer R."/>
            <person name="Frisvad J.C."/>
            <person name="Goldman G.H."/>
            <person name="Houbraken J."/>
            <person name="Oakley B."/>
            <person name="Pocsi I."/>
            <person name="Scazzocchio C."/>
            <person name="Seiboth B."/>
            <person name="vanKuyk P.A."/>
            <person name="Wortman J."/>
            <person name="Dyer P.S."/>
            <person name="Grigoriev I.V."/>
        </authorList>
    </citation>
    <scope>NUCLEOTIDE SEQUENCE [LARGE SCALE GENOMIC DNA]</scope>
    <source>
        <strain evidence="2">DTO 134E9</strain>
    </source>
</reference>
<evidence type="ECO:0000313" key="2">
    <source>
        <dbReference type="Proteomes" id="UP000184383"/>
    </source>
</evidence>
<dbReference type="RefSeq" id="XP_040694073.1">
    <property type="nucleotide sequence ID" value="XM_040832284.1"/>
</dbReference>
<organism evidence="1 2">
    <name type="scientific">Aspergillus wentii DTO 134E9</name>
    <dbReference type="NCBI Taxonomy" id="1073089"/>
    <lineage>
        <taxon>Eukaryota</taxon>
        <taxon>Fungi</taxon>
        <taxon>Dikarya</taxon>
        <taxon>Ascomycota</taxon>
        <taxon>Pezizomycotina</taxon>
        <taxon>Eurotiomycetes</taxon>
        <taxon>Eurotiomycetidae</taxon>
        <taxon>Eurotiales</taxon>
        <taxon>Aspergillaceae</taxon>
        <taxon>Aspergillus</taxon>
        <taxon>Aspergillus subgen. Cremei</taxon>
    </lineage>
</organism>
<dbReference type="Proteomes" id="UP000184383">
    <property type="component" value="Unassembled WGS sequence"/>
</dbReference>
<dbReference type="AlphaFoldDB" id="A0A1L9RZX6"/>
<gene>
    <name evidence="1" type="ORF">ASPWEDRAFT_207704</name>
</gene>
<accession>A0A1L9RZX6</accession>
<proteinExistence type="predicted"/>
<protein>
    <submittedName>
        <fullName evidence="1">Uncharacterized protein</fullName>
    </submittedName>
</protein>
<sequence length="155" mass="17322">MSVASNNLIDLGYKIVTQDCLPIVVYSKLYSIAILYLTHSFFIQSIASSHSNPFHLYGLPFNKIQCLSPETRPNIDNLPPNTPTATGHSASAIHRFVDIQLQKPHPPAYVVFTNVPPNVVGESRDNPRLLGPKGHKICYDEELRHLILKLPRNPS</sequence>
<name>A0A1L9RZX6_ASPWE</name>
<keyword evidence="2" id="KW-1185">Reference proteome</keyword>
<evidence type="ECO:0000313" key="1">
    <source>
        <dbReference type="EMBL" id="OJJ40397.1"/>
    </source>
</evidence>
<dbReference type="VEuPathDB" id="FungiDB:ASPWEDRAFT_207704"/>
<dbReference type="GeneID" id="63748132"/>